<dbReference type="AlphaFoldDB" id="E2BTJ9"/>
<feature type="non-terminal residue" evidence="1">
    <location>
        <position position="93"/>
    </location>
</feature>
<evidence type="ECO:0000313" key="2">
    <source>
        <dbReference type="Proteomes" id="UP000008237"/>
    </source>
</evidence>
<evidence type="ECO:0008006" key="3">
    <source>
        <dbReference type="Google" id="ProtNLM"/>
    </source>
</evidence>
<keyword evidence="2" id="KW-1185">Reference proteome</keyword>
<dbReference type="OMA" id="WRVDIFF"/>
<dbReference type="InParanoid" id="E2BTJ9"/>
<dbReference type="Proteomes" id="UP000008237">
    <property type="component" value="Unassembled WGS sequence"/>
</dbReference>
<sequence>QENAVSLYIIKIDTEGYRLLRNLCVLELPKTKGLNELVSLFQNHLKPKLSVLTQRFKFKECKQKSGDTVSAYLTKLKSASLHCDFGFNLDKSL</sequence>
<protein>
    <recommendedName>
        <fullName evidence="3">Retrotransposon gag domain-containing protein</fullName>
    </recommendedName>
</protein>
<feature type="non-terminal residue" evidence="1">
    <location>
        <position position="1"/>
    </location>
</feature>
<name>E2BTJ9_HARSA</name>
<dbReference type="EMBL" id="GL450425">
    <property type="protein sequence ID" value="EFN80980.1"/>
    <property type="molecule type" value="Genomic_DNA"/>
</dbReference>
<accession>E2BTJ9</accession>
<gene>
    <name evidence="1" type="ORF">EAI_05492</name>
</gene>
<proteinExistence type="predicted"/>
<evidence type="ECO:0000313" key="1">
    <source>
        <dbReference type="EMBL" id="EFN80980.1"/>
    </source>
</evidence>
<organism evidence="2">
    <name type="scientific">Harpegnathos saltator</name>
    <name type="common">Jerdon's jumping ant</name>
    <dbReference type="NCBI Taxonomy" id="610380"/>
    <lineage>
        <taxon>Eukaryota</taxon>
        <taxon>Metazoa</taxon>
        <taxon>Ecdysozoa</taxon>
        <taxon>Arthropoda</taxon>
        <taxon>Hexapoda</taxon>
        <taxon>Insecta</taxon>
        <taxon>Pterygota</taxon>
        <taxon>Neoptera</taxon>
        <taxon>Endopterygota</taxon>
        <taxon>Hymenoptera</taxon>
        <taxon>Apocrita</taxon>
        <taxon>Aculeata</taxon>
        <taxon>Formicoidea</taxon>
        <taxon>Formicidae</taxon>
        <taxon>Ponerinae</taxon>
        <taxon>Ponerini</taxon>
        <taxon>Harpegnathos</taxon>
    </lineage>
</organism>
<reference evidence="1 2" key="1">
    <citation type="journal article" date="2010" name="Science">
        <title>Genomic comparison of the ants Camponotus floridanus and Harpegnathos saltator.</title>
        <authorList>
            <person name="Bonasio R."/>
            <person name="Zhang G."/>
            <person name="Ye C."/>
            <person name="Mutti N.S."/>
            <person name="Fang X."/>
            <person name="Qin N."/>
            <person name="Donahue G."/>
            <person name="Yang P."/>
            <person name="Li Q."/>
            <person name="Li C."/>
            <person name="Zhang P."/>
            <person name="Huang Z."/>
            <person name="Berger S.L."/>
            <person name="Reinberg D."/>
            <person name="Wang J."/>
            <person name="Liebig J."/>
        </authorList>
    </citation>
    <scope>NUCLEOTIDE SEQUENCE [LARGE SCALE GENOMIC DNA]</scope>
    <source>
        <strain evidence="1 2">R22 G/1</strain>
    </source>
</reference>